<dbReference type="Proteomes" id="UP000194546">
    <property type="component" value="Unassembled WGS sequence"/>
</dbReference>
<dbReference type="AlphaFoldDB" id="A0A242ME67"/>
<protein>
    <submittedName>
        <fullName evidence="1">CRISPR-associated protein, Csy1 family</fullName>
    </submittedName>
</protein>
<dbReference type="NCBIfam" id="TIGR02564">
    <property type="entry name" value="cas_Csy1"/>
    <property type="match status" value="1"/>
</dbReference>
<dbReference type="RefSeq" id="WP_086382914.1">
    <property type="nucleotide sequence ID" value="NZ_NBTY01000155.1"/>
</dbReference>
<organism evidence="1 2">
    <name type="scientific">Caballeronia sordidicola</name>
    <name type="common">Burkholderia sordidicola</name>
    <dbReference type="NCBI Taxonomy" id="196367"/>
    <lineage>
        <taxon>Bacteria</taxon>
        <taxon>Pseudomonadati</taxon>
        <taxon>Pseudomonadota</taxon>
        <taxon>Betaproteobacteria</taxon>
        <taxon>Burkholderiales</taxon>
        <taxon>Burkholderiaceae</taxon>
        <taxon>Caballeronia</taxon>
    </lineage>
</organism>
<evidence type="ECO:0000313" key="2">
    <source>
        <dbReference type="Proteomes" id="UP000194546"/>
    </source>
</evidence>
<evidence type="ECO:0000313" key="1">
    <source>
        <dbReference type="EMBL" id="OTP69241.1"/>
    </source>
</evidence>
<comment type="caution">
    <text evidence="1">The sequence shown here is derived from an EMBL/GenBank/DDBJ whole genome shotgun (WGS) entry which is preliminary data.</text>
</comment>
<dbReference type="Pfam" id="PF09611">
    <property type="entry name" value="Cas_Csy1"/>
    <property type="match status" value="1"/>
</dbReference>
<dbReference type="EMBL" id="NBTY01000155">
    <property type="protein sequence ID" value="OTP69241.1"/>
    <property type="molecule type" value="Genomic_DNA"/>
</dbReference>
<name>A0A242ME67_CABSO</name>
<reference evidence="1 2" key="1">
    <citation type="submission" date="2017-03" db="EMBL/GenBank/DDBJ databases">
        <title>Genome analysis of strain PAMC 26510.</title>
        <authorList>
            <person name="Oh H.-M."/>
            <person name="Yang J.-A."/>
        </authorList>
    </citation>
    <scope>NUCLEOTIDE SEQUENCE [LARGE SCALE GENOMIC DNA]</scope>
    <source>
        <strain evidence="1 2">PAMC 26510</strain>
    </source>
</reference>
<dbReference type="InterPro" id="IPR013397">
    <property type="entry name" value="CRISPR-assoc_prot_Csy1"/>
</dbReference>
<proteinExistence type="predicted"/>
<accession>A0A242ME67</accession>
<gene>
    <name evidence="1" type="ORF">PAMC26510_27455</name>
</gene>
<sequence length="466" mass="52534">MSESPVTPNRRRFRAAIDAFLHDRLQAKLDKLPPDDPKRSELIAEHQRGPWLENAAVRVKQIQAVTHSLKPIHPEARGTNLFVSPASLSPLAELGSHALGSVFAMDVVGNAAALDVYKLLKIEASGTTLLQALSANDDDALQALSTDPLKASALRDAFVSLTAEREGQPTSHVRAKQVYWLVGDDANDDAQYYHLSPLYPTSLTQAVHEEIQDARFGDANKAARQARRDGVPHDGVYREYRGLAARHLGGTKPQNISQLNSERRGINYLLASLPPVWQKQRNFRPVNAKSIFDRAFGARPPVRAIVRDLTAFLLSNPRPNEDTRKRVKSLVNSLVDELVIYGAELSHQPAGWTTESLFDDLADEEKLWLDPYRADLLEETAFASRWQFMDWPALIAQRFGNWLNGQLRDKLPKVEYIESKEWRRICMGEGGSWIQELRRIRDLQDAPGYIPVRKTHDELTVLRKNK</sequence>